<sequence>MFTAFRQSTKSLSSNPVRTTLTTLGIVIGISTVILVLSAGAGFRNFVNDQIASLGTNTLVIATKVPPTTKNRASGPSTGIGTGNFNATIAITSLKVKDLEDIKKLGNVSNAYGMAAGQAVASYRNAKKSVMYFGASAARFDVDKGTLQDGRFYNEGEDKGAAQVAILGSKIANDMFGQDPPIGKYLRVGTLNFQVIGVYAPRNGELDDAVFIPLFTVQKKLLGIDHIIRGVVQMKNTELADATSEDIREALRRNHDITDPAKDDFTVATQADVLETLNTIFTGITLLLIAIAAISLVVGGVGIMNIMYVVVTERTAEIGLKKALGATNADILSEFLIESILVTVFGGFLGILFGGLLAWILSVVAVANGIAWQFTVPLYAIAIGVGVSGAIGISFGVLPARNASRLDPVEALRYE</sequence>
<evidence type="ECO:0000259" key="8">
    <source>
        <dbReference type="Pfam" id="PF02687"/>
    </source>
</evidence>
<feature type="transmembrane region" description="Helical" evidence="7">
    <location>
        <begin position="21"/>
        <end position="43"/>
    </location>
</feature>
<dbReference type="EMBL" id="MHQC01000046">
    <property type="protein sequence ID" value="OGZ93979.1"/>
    <property type="molecule type" value="Genomic_DNA"/>
</dbReference>
<dbReference type="Pfam" id="PF02687">
    <property type="entry name" value="FtsX"/>
    <property type="match status" value="1"/>
</dbReference>
<organism evidence="10 11">
    <name type="scientific">Candidatus Sungbacteria bacterium RIFCSPHIGHO2_01_FULL_47_32</name>
    <dbReference type="NCBI Taxonomy" id="1802264"/>
    <lineage>
        <taxon>Bacteria</taxon>
        <taxon>Candidatus Sungiibacteriota</taxon>
    </lineage>
</organism>
<evidence type="ECO:0000259" key="9">
    <source>
        <dbReference type="Pfam" id="PF12704"/>
    </source>
</evidence>
<dbReference type="GO" id="GO:0022857">
    <property type="term" value="F:transmembrane transporter activity"/>
    <property type="evidence" value="ECO:0007669"/>
    <property type="project" value="TreeGrafter"/>
</dbReference>
<feature type="transmembrane region" description="Helical" evidence="7">
    <location>
        <begin position="378"/>
        <end position="398"/>
    </location>
</feature>
<keyword evidence="3 7" id="KW-0812">Transmembrane</keyword>
<feature type="transmembrane region" description="Helical" evidence="7">
    <location>
        <begin position="286"/>
        <end position="311"/>
    </location>
</feature>
<reference evidence="10 11" key="1">
    <citation type="journal article" date="2016" name="Nat. Commun.">
        <title>Thousands of microbial genomes shed light on interconnected biogeochemical processes in an aquifer system.</title>
        <authorList>
            <person name="Anantharaman K."/>
            <person name="Brown C.T."/>
            <person name="Hug L.A."/>
            <person name="Sharon I."/>
            <person name="Castelle C.J."/>
            <person name="Probst A.J."/>
            <person name="Thomas B.C."/>
            <person name="Singh A."/>
            <person name="Wilkins M.J."/>
            <person name="Karaoz U."/>
            <person name="Brodie E.L."/>
            <person name="Williams K.H."/>
            <person name="Hubbard S.S."/>
            <person name="Banfield J.F."/>
        </authorList>
    </citation>
    <scope>NUCLEOTIDE SEQUENCE [LARGE SCALE GENOMIC DNA]</scope>
</reference>
<keyword evidence="4 7" id="KW-1133">Transmembrane helix</keyword>
<comment type="subcellular location">
    <subcellularLocation>
        <location evidence="1">Cell membrane</location>
        <topology evidence="1">Multi-pass membrane protein</topology>
    </subcellularLocation>
</comment>
<evidence type="ECO:0000256" key="3">
    <source>
        <dbReference type="ARBA" id="ARBA00022692"/>
    </source>
</evidence>
<dbReference type="PANTHER" id="PTHR30572:SF4">
    <property type="entry name" value="ABC TRANSPORTER PERMEASE YTRF"/>
    <property type="match status" value="1"/>
</dbReference>
<feature type="domain" description="MacB-like periplasmic core" evidence="9">
    <location>
        <begin position="19"/>
        <end position="249"/>
    </location>
</feature>
<dbReference type="Proteomes" id="UP000177152">
    <property type="component" value="Unassembled WGS sequence"/>
</dbReference>
<evidence type="ECO:0000256" key="6">
    <source>
        <dbReference type="ARBA" id="ARBA00038076"/>
    </source>
</evidence>
<dbReference type="Pfam" id="PF12704">
    <property type="entry name" value="MacB_PCD"/>
    <property type="match status" value="1"/>
</dbReference>
<feature type="domain" description="ABC3 transporter permease C-terminal" evidence="8">
    <location>
        <begin position="290"/>
        <end position="408"/>
    </location>
</feature>
<name>A0A1G2K3G9_9BACT</name>
<dbReference type="PANTHER" id="PTHR30572">
    <property type="entry name" value="MEMBRANE COMPONENT OF TRANSPORTER-RELATED"/>
    <property type="match status" value="1"/>
</dbReference>
<gene>
    <name evidence="10" type="ORF">A2633_00875</name>
</gene>
<comment type="caution">
    <text evidence="10">The sequence shown here is derived from an EMBL/GenBank/DDBJ whole genome shotgun (WGS) entry which is preliminary data.</text>
</comment>
<evidence type="ECO:0000313" key="11">
    <source>
        <dbReference type="Proteomes" id="UP000177152"/>
    </source>
</evidence>
<evidence type="ECO:0000256" key="1">
    <source>
        <dbReference type="ARBA" id="ARBA00004651"/>
    </source>
</evidence>
<dbReference type="InterPro" id="IPR025857">
    <property type="entry name" value="MacB_PCD"/>
</dbReference>
<evidence type="ECO:0000256" key="2">
    <source>
        <dbReference type="ARBA" id="ARBA00022475"/>
    </source>
</evidence>
<evidence type="ECO:0008006" key="12">
    <source>
        <dbReference type="Google" id="ProtNLM"/>
    </source>
</evidence>
<keyword evidence="5 7" id="KW-0472">Membrane</keyword>
<feature type="transmembrane region" description="Helical" evidence="7">
    <location>
        <begin position="340"/>
        <end position="366"/>
    </location>
</feature>
<accession>A0A1G2K3G9</accession>
<dbReference type="GO" id="GO:0005886">
    <property type="term" value="C:plasma membrane"/>
    <property type="evidence" value="ECO:0007669"/>
    <property type="project" value="UniProtKB-SubCell"/>
</dbReference>
<comment type="similarity">
    <text evidence="6">Belongs to the ABC-4 integral membrane protein family.</text>
</comment>
<dbReference type="InterPro" id="IPR003838">
    <property type="entry name" value="ABC3_permease_C"/>
</dbReference>
<dbReference type="InterPro" id="IPR050250">
    <property type="entry name" value="Macrolide_Exporter_MacB"/>
</dbReference>
<evidence type="ECO:0000256" key="4">
    <source>
        <dbReference type="ARBA" id="ARBA00022989"/>
    </source>
</evidence>
<evidence type="ECO:0000256" key="5">
    <source>
        <dbReference type="ARBA" id="ARBA00023136"/>
    </source>
</evidence>
<proteinExistence type="inferred from homology"/>
<dbReference type="AlphaFoldDB" id="A0A1G2K3G9"/>
<protein>
    <recommendedName>
        <fullName evidence="12">Multidrug ABC transporter substrate-binding protein</fullName>
    </recommendedName>
</protein>
<evidence type="ECO:0000313" key="10">
    <source>
        <dbReference type="EMBL" id="OGZ93979.1"/>
    </source>
</evidence>
<evidence type="ECO:0000256" key="7">
    <source>
        <dbReference type="SAM" id="Phobius"/>
    </source>
</evidence>
<keyword evidence="2" id="KW-1003">Cell membrane</keyword>